<evidence type="ECO:0000256" key="1">
    <source>
        <dbReference type="SAM" id="MobiDB-lite"/>
    </source>
</evidence>
<proteinExistence type="predicted"/>
<name>A0A0A0LN05_CUCSA</name>
<reference evidence="2 3" key="2">
    <citation type="journal article" date="2009" name="PLoS ONE">
        <title>An integrated genetic and cytogenetic map of the cucumber genome.</title>
        <authorList>
            <person name="Ren Y."/>
            <person name="Zhang Z."/>
            <person name="Liu J."/>
            <person name="Staub J.E."/>
            <person name="Han Y."/>
            <person name="Cheng Z."/>
            <person name="Li X."/>
            <person name="Lu J."/>
            <person name="Miao H."/>
            <person name="Kang H."/>
            <person name="Xie B."/>
            <person name="Gu X."/>
            <person name="Wang X."/>
            <person name="Du Y."/>
            <person name="Jin W."/>
            <person name="Huang S."/>
        </authorList>
    </citation>
    <scope>NUCLEOTIDE SEQUENCE [LARGE SCALE GENOMIC DNA]</scope>
    <source>
        <strain evidence="3">cv. 9930</strain>
    </source>
</reference>
<dbReference type="Gramene" id="KGN62379">
    <property type="protein sequence ID" value="KGN62379"/>
    <property type="gene ID" value="Csa_2G351600"/>
</dbReference>
<organism evidence="2 3">
    <name type="scientific">Cucumis sativus</name>
    <name type="common">Cucumber</name>
    <dbReference type="NCBI Taxonomy" id="3659"/>
    <lineage>
        <taxon>Eukaryota</taxon>
        <taxon>Viridiplantae</taxon>
        <taxon>Streptophyta</taxon>
        <taxon>Embryophyta</taxon>
        <taxon>Tracheophyta</taxon>
        <taxon>Spermatophyta</taxon>
        <taxon>Magnoliopsida</taxon>
        <taxon>eudicotyledons</taxon>
        <taxon>Gunneridae</taxon>
        <taxon>Pentapetalae</taxon>
        <taxon>rosids</taxon>
        <taxon>fabids</taxon>
        <taxon>Cucurbitales</taxon>
        <taxon>Cucurbitaceae</taxon>
        <taxon>Benincaseae</taxon>
        <taxon>Cucumis</taxon>
    </lineage>
</organism>
<sequence>MAISERMTTQPTRGQPKLGAQGRSDYSRFSNASRFREEIGKNKFLNPIKKRIERTNQSRFKREEDPERGDGVDGGFGVAARKDFLSPCGEEERFLIIYMVVLLRFSQGTAICTAPSPVTIQSNHELSFIVPVDVSCRLSRRRLACEFARILTGYSQAALSIY</sequence>
<keyword evidence="3" id="KW-1185">Reference proteome</keyword>
<dbReference type="EMBL" id="CM002923">
    <property type="protein sequence ID" value="KGN62379.1"/>
    <property type="molecule type" value="Genomic_DNA"/>
</dbReference>
<evidence type="ECO:0000313" key="3">
    <source>
        <dbReference type="Proteomes" id="UP000029981"/>
    </source>
</evidence>
<evidence type="ECO:0000313" key="2">
    <source>
        <dbReference type="EMBL" id="KGN62379.1"/>
    </source>
</evidence>
<dbReference type="AlphaFoldDB" id="A0A0A0LN05"/>
<gene>
    <name evidence="2" type="ORF">Csa_2G351600</name>
</gene>
<protein>
    <submittedName>
        <fullName evidence="2">Uncharacterized protein</fullName>
    </submittedName>
</protein>
<reference evidence="2 3" key="4">
    <citation type="journal article" date="2011" name="BMC Genomics">
        <title>RNA-Seq improves annotation of protein-coding genes in the cucumber genome.</title>
        <authorList>
            <person name="Li Z."/>
            <person name="Zhang Z."/>
            <person name="Yan P."/>
            <person name="Huang S."/>
            <person name="Fei Z."/>
            <person name="Lin K."/>
        </authorList>
    </citation>
    <scope>NUCLEOTIDE SEQUENCE [LARGE SCALE GENOMIC DNA]</scope>
    <source>
        <strain evidence="3">cv. 9930</strain>
    </source>
</reference>
<feature type="region of interest" description="Disordered" evidence="1">
    <location>
        <begin position="1"/>
        <end position="26"/>
    </location>
</feature>
<feature type="compositionally biased region" description="Polar residues" evidence="1">
    <location>
        <begin position="1"/>
        <end position="13"/>
    </location>
</feature>
<dbReference type="Proteomes" id="UP000029981">
    <property type="component" value="Chromosome 2"/>
</dbReference>
<reference evidence="2 3" key="1">
    <citation type="journal article" date="2009" name="Nat. Genet.">
        <title>The genome of the cucumber, Cucumis sativus L.</title>
        <authorList>
            <person name="Huang S."/>
            <person name="Li R."/>
            <person name="Zhang Z."/>
            <person name="Li L."/>
            <person name="Gu X."/>
            <person name="Fan W."/>
            <person name="Lucas W.J."/>
            <person name="Wang X."/>
            <person name="Xie B."/>
            <person name="Ni P."/>
            <person name="Ren Y."/>
            <person name="Zhu H."/>
            <person name="Li J."/>
            <person name="Lin K."/>
            <person name="Jin W."/>
            <person name="Fei Z."/>
            <person name="Li G."/>
            <person name="Staub J."/>
            <person name="Kilian A."/>
            <person name="van der Vossen E.A."/>
            <person name="Wu Y."/>
            <person name="Guo J."/>
            <person name="He J."/>
            <person name="Jia Z."/>
            <person name="Ren Y."/>
            <person name="Tian G."/>
            <person name="Lu Y."/>
            <person name="Ruan J."/>
            <person name="Qian W."/>
            <person name="Wang M."/>
            <person name="Huang Q."/>
            <person name="Li B."/>
            <person name="Xuan Z."/>
            <person name="Cao J."/>
            <person name="Asan"/>
            <person name="Wu Z."/>
            <person name="Zhang J."/>
            <person name="Cai Q."/>
            <person name="Bai Y."/>
            <person name="Zhao B."/>
            <person name="Han Y."/>
            <person name="Li Y."/>
            <person name="Li X."/>
            <person name="Wang S."/>
            <person name="Shi Q."/>
            <person name="Liu S."/>
            <person name="Cho W.K."/>
            <person name="Kim J.Y."/>
            <person name="Xu Y."/>
            <person name="Heller-Uszynska K."/>
            <person name="Miao H."/>
            <person name="Cheng Z."/>
            <person name="Zhang S."/>
            <person name="Wu J."/>
            <person name="Yang Y."/>
            <person name="Kang H."/>
            <person name="Li M."/>
            <person name="Liang H."/>
            <person name="Ren X."/>
            <person name="Shi Z."/>
            <person name="Wen M."/>
            <person name="Jian M."/>
            <person name="Yang H."/>
            <person name="Zhang G."/>
            <person name="Yang Z."/>
            <person name="Chen R."/>
            <person name="Liu S."/>
            <person name="Li J."/>
            <person name="Ma L."/>
            <person name="Liu H."/>
            <person name="Zhou Y."/>
            <person name="Zhao J."/>
            <person name="Fang X."/>
            <person name="Li G."/>
            <person name="Fang L."/>
            <person name="Li Y."/>
            <person name="Liu D."/>
            <person name="Zheng H."/>
            <person name="Zhang Y."/>
            <person name="Qin N."/>
            <person name="Li Z."/>
            <person name="Yang G."/>
            <person name="Yang S."/>
            <person name="Bolund L."/>
            <person name="Kristiansen K."/>
            <person name="Zheng H."/>
            <person name="Li S."/>
            <person name="Zhang X."/>
            <person name="Yang H."/>
            <person name="Wang J."/>
            <person name="Sun R."/>
            <person name="Zhang B."/>
            <person name="Jiang S."/>
            <person name="Wang J."/>
            <person name="Du Y."/>
            <person name="Li S."/>
        </authorList>
    </citation>
    <scope>NUCLEOTIDE SEQUENCE [LARGE SCALE GENOMIC DNA]</scope>
    <source>
        <strain evidence="3">cv. 9930</strain>
    </source>
</reference>
<reference evidence="2 3" key="3">
    <citation type="journal article" date="2010" name="BMC Genomics">
        <title>Transcriptome sequencing and comparative analysis of cucumber flowers with different sex types.</title>
        <authorList>
            <person name="Guo S."/>
            <person name="Zheng Y."/>
            <person name="Joung J.G."/>
            <person name="Liu S."/>
            <person name="Zhang Z."/>
            <person name="Crasta O.R."/>
            <person name="Sobral B.W."/>
            <person name="Xu Y."/>
            <person name="Huang S."/>
            <person name="Fei Z."/>
        </authorList>
    </citation>
    <scope>NUCLEOTIDE SEQUENCE [LARGE SCALE GENOMIC DNA]</scope>
    <source>
        <strain evidence="3">cv. 9930</strain>
    </source>
</reference>
<accession>A0A0A0LN05</accession>